<dbReference type="InterPro" id="IPR006696">
    <property type="entry name" value="DUF423"/>
</dbReference>
<dbReference type="Pfam" id="PF04241">
    <property type="entry name" value="DUF423"/>
    <property type="match status" value="1"/>
</dbReference>
<sequence length="113" mass="11351">MSLAGVFGLLGVATAAYSAHGSADARLTSAVALILLAHAPALIALAGHLSRSRIVAVAAILMALGAGLFSCDVMLRAVGQSGLFPYAAPLGGSTLMVAWFTVIIAGFLRPRSS</sequence>
<feature type="transmembrane region" description="Helical" evidence="1">
    <location>
        <begin position="54"/>
        <end position="75"/>
    </location>
</feature>
<dbReference type="EMBL" id="RCWN01000001">
    <property type="protein sequence ID" value="RLQ89447.1"/>
    <property type="molecule type" value="Genomic_DNA"/>
</dbReference>
<name>A0A3L7JFD5_9HYPH</name>
<feature type="transmembrane region" description="Helical" evidence="1">
    <location>
        <begin position="87"/>
        <end position="108"/>
    </location>
</feature>
<keyword evidence="1" id="KW-1133">Transmembrane helix</keyword>
<gene>
    <name evidence="2" type="ORF">D8780_06275</name>
</gene>
<keyword evidence="1" id="KW-0472">Membrane</keyword>
<keyword evidence="1" id="KW-0812">Transmembrane</keyword>
<evidence type="ECO:0000313" key="3">
    <source>
        <dbReference type="Proteomes" id="UP000281094"/>
    </source>
</evidence>
<dbReference type="Proteomes" id="UP000281094">
    <property type="component" value="Unassembled WGS sequence"/>
</dbReference>
<evidence type="ECO:0000313" key="2">
    <source>
        <dbReference type="EMBL" id="RLQ89447.1"/>
    </source>
</evidence>
<dbReference type="AlphaFoldDB" id="A0A3L7JFD5"/>
<organism evidence="2 3">
    <name type="scientific">Notoacmeibacter ruber</name>
    <dbReference type="NCBI Taxonomy" id="2670375"/>
    <lineage>
        <taxon>Bacteria</taxon>
        <taxon>Pseudomonadati</taxon>
        <taxon>Pseudomonadota</taxon>
        <taxon>Alphaproteobacteria</taxon>
        <taxon>Hyphomicrobiales</taxon>
        <taxon>Notoacmeibacteraceae</taxon>
        <taxon>Notoacmeibacter</taxon>
    </lineage>
</organism>
<feature type="transmembrane region" description="Helical" evidence="1">
    <location>
        <begin position="28"/>
        <end position="47"/>
    </location>
</feature>
<protein>
    <submittedName>
        <fullName evidence="2">DUF423 domain-containing protein</fullName>
    </submittedName>
</protein>
<evidence type="ECO:0000256" key="1">
    <source>
        <dbReference type="SAM" id="Phobius"/>
    </source>
</evidence>
<proteinExistence type="predicted"/>
<keyword evidence="3" id="KW-1185">Reference proteome</keyword>
<accession>A0A3L7JFD5</accession>
<reference evidence="2 3" key="1">
    <citation type="submission" date="2018-10" db="EMBL/GenBank/DDBJ databases">
        <title>Notoacmeibacter sp. M2BS9Y-3-1, whole genome shotgun sequence.</title>
        <authorList>
            <person name="Tuo L."/>
        </authorList>
    </citation>
    <scope>NUCLEOTIDE SEQUENCE [LARGE SCALE GENOMIC DNA]</scope>
    <source>
        <strain evidence="2 3">M2BS9Y-3-1</strain>
    </source>
</reference>
<comment type="caution">
    <text evidence="2">The sequence shown here is derived from an EMBL/GenBank/DDBJ whole genome shotgun (WGS) entry which is preliminary data.</text>
</comment>